<feature type="signal peptide" evidence="1">
    <location>
        <begin position="1"/>
        <end position="26"/>
    </location>
</feature>
<evidence type="ECO:0008006" key="3">
    <source>
        <dbReference type="Google" id="ProtNLM"/>
    </source>
</evidence>
<name>A0A7S0VMT4_9CRYP</name>
<evidence type="ECO:0000256" key="1">
    <source>
        <dbReference type="SAM" id="SignalP"/>
    </source>
</evidence>
<feature type="chain" id="PRO_5031179795" description="DUF3456 domain-containing protein" evidence="1">
    <location>
        <begin position="27"/>
        <end position="204"/>
    </location>
</feature>
<proteinExistence type="predicted"/>
<keyword evidence="1" id="KW-0732">Signal</keyword>
<dbReference type="AlphaFoldDB" id="A0A7S0VMT4"/>
<sequence>MTGSGYVVVAQPTLVLVLAILLGVAATKEGVEMTEEQNQNLPDFGDPAVAKRLKCSACRASAVEMHEALAGLRKKRGKVKIQEYEYIEVMDAVCDGPVRTGYGIQLKNNLPTHKFSKDNLISRAKGNWAARYVSGICGDVYREHEEDMLEHHREPLLDFVRVICLDKIKLCDAESLEDRALGDERGFEYDSNSEAQGPAQNVEL</sequence>
<dbReference type="EMBL" id="HBFN01013137">
    <property type="protein sequence ID" value="CAD8793579.1"/>
    <property type="molecule type" value="Transcribed_RNA"/>
</dbReference>
<gene>
    <name evidence="2" type="ORF">HTEP1355_LOCUS7560</name>
</gene>
<evidence type="ECO:0000313" key="2">
    <source>
        <dbReference type="EMBL" id="CAD8793579.1"/>
    </source>
</evidence>
<reference evidence="2" key="1">
    <citation type="submission" date="2021-01" db="EMBL/GenBank/DDBJ databases">
        <authorList>
            <person name="Corre E."/>
            <person name="Pelletier E."/>
            <person name="Niang G."/>
            <person name="Scheremetjew M."/>
            <person name="Finn R."/>
            <person name="Kale V."/>
            <person name="Holt S."/>
            <person name="Cochrane G."/>
            <person name="Meng A."/>
            <person name="Brown T."/>
            <person name="Cohen L."/>
        </authorList>
    </citation>
    <scope>NUCLEOTIDE SEQUENCE</scope>
    <source>
        <strain evidence="2">CCMP443</strain>
    </source>
</reference>
<organism evidence="2">
    <name type="scientific">Hemiselmis tepida</name>
    <dbReference type="NCBI Taxonomy" id="464990"/>
    <lineage>
        <taxon>Eukaryota</taxon>
        <taxon>Cryptophyceae</taxon>
        <taxon>Cryptomonadales</taxon>
        <taxon>Hemiselmidaceae</taxon>
        <taxon>Hemiselmis</taxon>
    </lineage>
</organism>
<accession>A0A7S0VMT4</accession>
<protein>
    <recommendedName>
        <fullName evidence="3">DUF3456 domain-containing protein</fullName>
    </recommendedName>
</protein>